<keyword evidence="6" id="KW-0812">Transmembrane</keyword>
<keyword evidence="6" id="KW-1133">Transmembrane helix</keyword>
<evidence type="ECO:0000256" key="6">
    <source>
        <dbReference type="SAM" id="Phobius"/>
    </source>
</evidence>
<dbReference type="VEuPathDB" id="FungiDB:PV07_12078"/>
<keyword evidence="5" id="KW-0560">Oxidoreductase</keyword>
<dbReference type="InterPro" id="IPR020946">
    <property type="entry name" value="Flavin_mOase-like"/>
</dbReference>
<dbReference type="Proteomes" id="UP000054466">
    <property type="component" value="Unassembled WGS sequence"/>
</dbReference>
<dbReference type="HOGENOM" id="CLU_006937_7_0_1"/>
<reference evidence="7 8" key="1">
    <citation type="submission" date="2015-01" db="EMBL/GenBank/DDBJ databases">
        <title>The Genome Sequence of Cladophialophora immunda CBS83496.</title>
        <authorList>
            <consortium name="The Broad Institute Genomics Platform"/>
            <person name="Cuomo C."/>
            <person name="de Hoog S."/>
            <person name="Gorbushina A."/>
            <person name="Stielow B."/>
            <person name="Teixiera M."/>
            <person name="Abouelleil A."/>
            <person name="Chapman S.B."/>
            <person name="Priest M."/>
            <person name="Young S.K."/>
            <person name="Wortman J."/>
            <person name="Nusbaum C."/>
            <person name="Birren B."/>
        </authorList>
    </citation>
    <scope>NUCLEOTIDE SEQUENCE [LARGE SCALE GENOMIC DNA]</scope>
    <source>
        <strain evidence="7 8">CBS 83496</strain>
    </source>
</reference>
<evidence type="ECO:0000256" key="4">
    <source>
        <dbReference type="ARBA" id="ARBA00022827"/>
    </source>
</evidence>
<evidence type="ECO:0000256" key="3">
    <source>
        <dbReference type="ARBA" id="ARBA00022630"/>
    </source>
</evidence>
<dbReference type="GO" id="GO:0050660">
    <property type="term" value="F:flavin adenine dinucleotide binding"/>
    <property type="evidence" value="ECO:0007669"/>
    <property type="project" value="InterPro"/>
</dbReference>
<dbReference type="AlphaFoldDB" id="A0A0D1Z8E2"/>
<keyword evidence="3" id="KW-0285">Flavoprotein</keyword>
<keyword evidence="8" id="KW-1185">Reference proteome</keyword>
<keyword evidence="6" id="KW-0472">Membrane</keyword>
<evidence type="ECO:0000256" key="1">
    <source>
        <dbReference type="ARBA" id="ARBA00001974"/>
    </source>
</evidence>
<dbReference type="GO" id="GO:0050661">
    <property type="term" value="F:NADP binding"/>
    <property type="evidence" value="ECO:0007669"/>
    <property type="project" value="InterPro"/>
</dbReference>
<comment type="similarity">
    <text evidence="2">Belongs to the FAD-binding monooxygenase family.</text>
</comment>
<dbReference type="OrthoDB" id="74360at2759"/>
<evidence type="ECO:0008006" key="9">
    <source>
        <dbReference type="Google" id="ProtNLM"/>
    </source>
</evidence>
<feature type="transmembrane region" description="Helical" evidence="6">
    <location>
        <begin position="514"/>
        <end position="536"/>
    </location>
</feature>
<dbReference type="PANTHER" id="PTHR42877">
    <property type="entry name" value="L-ORNITHINE N(5)-MONOOXYGENASE-RELATED"/>
    <property type="match status" value="1"/>
</dbReference>
<proteinExistence type="inferred from homology"/>
<dbReference type="Gene3D" id="3.50.50.60">
    <property type="entry name" value="FAD/NAD(P)-binding domain"/>
    <property type="match status" value="2"/>
</dbReference>
<accession>A0A0D1Z8E2</accession>
<protein>
    <recommendedName>
        <fullName evidence="9">Monooxygenase</fullName>
    </recommendedName>
</protein>
<gene>
    <name evidence="7" type="ORF">PV07_12078</name>
</gene>
<dbReference type="RefSeq" id="XP_016244132.1">
    <property type="nucleotide sequence ID" value="XM_016399570.1"/>
</dbReference>
<dbReference type="EMBL" id="KN847046">
    <property type="protein sequence ID" value="KIW23916.1"/>
    <property type="molecule type" value="Genomic_DNA"/>
</dbReference>
<evidence type="ECO:0000313" key="7">
    <source>
        <dbReference type="EMBL" id="KIW23916.1"/>
    </source>
</evidence>
<dbReference type="SUPFAM" id="SSF51905">
    <property type="entry name" value="FAD/NAD(P)-binding domain"/>
    <property type="match status" value="2"/>
</dbReference>
<sequence>MEAPTAACIIGAGPGGIAMAYNLKHKVKCDDFVIVDENAGAGGTWFRNSYPGCGCDVPSHFYSFSFALNPDWSRPLCEQGEILEYLNNVIDRFSLRGHLTLSTAVVGAVWIEKLGLWEVEFKNETGYQYKRRFNLVISACGIFSRPKYPDIPGMDTFKGRSWHSGAWDWNVSLADKRVAVVGNGCSGCQIIPAIAPRAKQVTHFARSKQWLFDRPNQPYSAFSKWLYRTIPGWMRWNRFRTYLAVDALFLEYVKNPRSEFLRASSEKEAREYMIKKTPKRYLDVIMPDYPVGCKRRVLDPGYLDSLHRDNVALWSENISAIDETGILTEDGTHQPFDVIVYATGFYTQQYLSPMTVIGQDNKTLTEHWKETKGCQAYMGTTVSGFPNFAILFGPNASPAHNSVIYTLEVQAEYVCKTFMEPILTGQAQTVVVKRSAEDYDCNGIQQKLKDSVWHAGCTNWTLDENGRNCTSFPGYVRSFWWKLYSPRFQDYILKGSQPQWRWRYLLMKAEQHKALIATLISSGILATATLGSGVLAKQK</sequence>
<keyword evidence="4" id="KW-0274">FAD</keyword>
<dbReference type="GeneID" id="27351272"/>
<evidence type="ECO:0000256" key="5">
    <source>
        <dbReference type="ARBA" id="ARBA00023002"/>
    </source>
</evidence>
<dbReference type="Pfam" id="PF13450">
    <property type="entry name" value="NAD_binding_8"/>
    <property type="match status" value="1"/>
</dbReference>
<comment type="cofactor">
    <cofactor evidence="1">
        <name>FAD</name>
        <dbReference type="ChEBI" id="CHEBI:57692"/>
    </cofactor>
</comment>
<name>A0A0D1Z8E2_9EURO</name>
<dbReference type="InterPro" id="IPR051209">
    <property type="entry name" value="FAD-bind_Monooxygenase_sf"/>
</dbReference>
<dbReference type="PANTHER" id="PTHR42877:SF4">
    <property type="entry name" value="FAD_NAD(P)-BINDING DOMAIN-CONTAINING PROTEIN-RELATED"/>
    <property type="match status" value="1"/>
</dbReference>
<dbReference type="PRINTS" id="PR00368">
    <property type="entry name" value="FADPNR"/>
</dbReference>
<dbReference type="InterPro" id="IPR036188">
    <property type="entry name" value="FAD/NAD-bd_sf"/>
</dbReference>
<evidence type="ECO:0000256" key="2">
    <source>
        <dbReference type="ARBA" id="ARBA00010139"/>
    </source>
</evidence>
<evidence type="ECO:0000313" key="8">
    <source>
        <dbReference type="Proteomes" id="UP000054466"/>
    </source>
</evidence>
<organism evidence="7 8">
    <name type="scientific">Cladophialophora immunda</name>
    <dbReference type="NCBI Taxonomy" id="569365"/>
    <lineage>
        <taxon>Eukaryota</taxon>
        <taxon>Fungi</taxon>
        <taxon>Dikarya</taxon>
        <taxon>Ascomycota</taxon>
        <taxon>Pezizomycotina</taxon>
        <taxon>Eurotiomycetes</taxon>
        <taxon>Chaetothyriomycetidae</taxon>
        <taxon>Chaetothyriales</taxon>
        <taxon>Herpotrichiellaceae</taxon>
        <taxon>Cladophialophora</taxon>
    </lineage>
</organism>
<dbReference type="Pfam" id="PF00743">
    <property type="entry name" value="FMO-like"/>
    <property type="match status" value="1"/>
</dbReference>
<dbReference type="GO" id="GO:0004499">
    <property type="term" value="F:N,N-dimethylaniline monooxygenase activity"/>
    <property type="evidence" value="ECO:0007669"/>
    <property type="project" value="InterPro"/>
</dbReference>